<dbReference type="Pfam" id="PF13456">
    <property type="entry name" value="RVT_3"/>
    <property type="match status" value="1"/>
</dbReference>
<keyword evidence="4" id="KW-1185">Reference proteome</keyword>
<dbReference type="EMBL" id="MVGT01002426">
    <property type="protein sequence ID" value="OVA07843.1"/>
    <property type="molecule type" value="Genomic_DNA"/>
</dbReference>
<evidence type="ECO:0000259" key="2">
    <source>
        <dbReference type="PROSITE" id="PS50879"/>
    </source>
</evidence>
<feature type="transmembrane region" description="Helical" evidence="1">
    <location>
        <begin position="37"/>
        <end position="61"/>
    </location>
</feature>
<dbReference type="PANTHER" id="PTHR47723:SF19">
    <property type="entry name" value="POLYNUCLEOTIDYL TRANSFERASE, RIBONUCLEASE H-LIKE SUPERFAMILY PROTEIN"/>
    <property type="match status" value="1"/>
</dbReference>
<dbReference type="GO" id="GO:0004523">
    <property type="term" value="F:RNA-DNA hybrid ribonuclease activity"/>
    <property type="evidence" value="ECO:0007669"/>
    <property type="project" value="InterPro"/>
</dbReference>
<dbReference type="InParanoid" id="A0A200QBK6"/>
<dbReference type="Proteomes" id="UP000195402">
    <property type="component" value="Unassembled WGS sequence"/>
</dbReference>
<gene>
    <name evidence="3" type="ORF">BVC80_8649g20</name>
</gene>
<dbReference type="OMA" id="RAREMNF"/>
<sequence>MPPEVGQIKLGCDGCSRGNPGPAGAGMVLRGSDGGTIGAMAVGLGICTNFIAEILAIILGLEWAKNLGLEKIWVTSDSHAAIRCFNDNKIPWFVLSRWTNLKKNLILNFSLVYRETNFAADSMSKKEALLPLGISESFDHRPYFLTIENPATTYFRFS</sequence>
<dbReference type="AlphaFoldDB" id="A0A200QBK6"/>
<keyword evidence="1" id="KW-1133">Transmembrane helix</keyword>
<evidence type="ECO:0000256" key="1">
    <source>
        <dbReference type="SAM" id="Phobius"/>
    </source>
</evidence>
<dbReference type="InterPro" id="IPR012337">
    <property type="entry name" value="RNaseH-like_sf"/>
</dbReference>
<proteinExistence type="predicted"/>
<evidence type="ECO:0000313" key="3">
    <source>
        <dbReference type="EMBL" id="OVA07843.1"/>
    </source>
</evidence>
<feature type="domain" description="RNase H type-1" evidence="2">
    <location>
        <begin position="4"/>
        <end position="129"/>
    </location>
</feature>
<dbReference type="CDD" id="cd06222">
    <property type="entry name" value="RNase_H_like"/>
    <property type="match status" value="1"/>
</dbReference>
<dbReference type="InterPro" id="IPR002156">
    <property type="entry name" value="RNaseH_domain"/>
</dbReference>
<dbReference type="Gene3D" id="3.30.420.10">
    <property type="entry name" value="Ribonuclease H-like superfamily/Ribonuclease H"/>
    <property type="match status" value="1"/>
</dbReference>
<keyword evidence="1" id="KW-0472">Membrane</keyword>
<reference evidence="3 4" key="1">
    <citation type="journal article" date="2017" name="Mol. Plant">
        <title>The Genome of Medicinal Plant Macleaya cordata Provides New Insights into Benzylisoquinoline Alkaloids Metabolism.</title>
        <authorList>
            <person name="Liu X."/>
            <person name="Liu Y."/>
            <person name="Huang P."/>
            <person name="Ma Y."/>
            <person name="Qing Z."/>
            <person name="Tang Q."/>
            <person name="Cao H."/>
            <person name="Cheng P."/>
            <person name="Zheng Y."/>
            <person name="Yuan Z."/>
            <person name="Zhou Y."/>
            <person name="Liu J."/>
            <person name="Tang Z."/>
            <person name="Zhuo Y."/>
            <person name="Zhang Y."/>
            <person name="Yu L."/>
            <person name="Huang J."/>
            <person name="Yang P."/>
            <person name="Peng Q."/>
            <person name="Zhang J."/>
            <person name="Jiang W."/>
            <person name="Zhang Z."/>
            <person name="Lin K."/>
            <person name="Ro D.K."/>
            <person name="Chen X."/>
            <person name="Xiong X."/>
            <person name="Shang Y."/>
            <person name="Huang S."/>
            <person name="Zeng J."/>
        </authorList>
    </citation>
    <scope>NUCLEOTIDE SEQUENCE [LARGE SCALE GENOMIC DNA]</scope>
    <source>
        <strain evidence="4">cv. BLH2017</strain>
        <tissue evidence="3">Root</tissue>
    </source>
</reference>
<keyword evidence="1" id="KW-0812">Transmembrane</keyword>
<dbReference type="PANTHER" id="PTHR47723">
    <property type="entry name" value="OS05G0353850 PROTEIN"/>
    <property type="match status" value="1"/>
</dbReference>
<dbReference type="PROSITE" id="PS50879">
    <property type="entry name" value="RNASE_H_1"/>
    <property type="match status" value="1"/>
</dbReference>
<name>A0A200QBK6_MACCD</name>
<accession>A0A200QBK6</accession>
<dbReference type="OrthoDB" id="1731261at2759"/>
<comment type="caution">
    <text evidence="3">The sequence shown here is derived from an EMBL/GenBank/DDBJ whole genome shotgun (WGS) entry which is preliminary data.</text>
</comment>
<dbReference type="InterPro" id="IPR053151">
    <property type="entry name" value="RNase_H-like"/>
</dbReference>
<organism evidence="3 4">
    <name type="scientific">Macleaya cordata</name>
    <name type="common">Five-seeded plume-poppy</name>
    <name type="synonym">Bocconia cordata</name>
    <dbReference type="NCBI Taxonomy" id="56857"/>
    <lineage>
        <taxon>Eukaryota</taxon>
        <taxon>Viridiplantae</taxon>
        <taxon>Streptophyta</taxon>
        <taxon>Embryophyta</taxon>
        <taxon>Tracheophyta</taxon>
        <taxon>Spermatophyta</taxon>
        <taxon>Magnoliopsida</taxon>
        <taxon>Ranunculales</taxon>
        <taxon>Papaveraceae</taxon>
        <taxon>Papaveroideae</taxon>
        <taxon>Macleaya</taxon>
    </lineage>
</organism>
<dbReference type="SUPFAM" id="SSF53098">
    <property type="entry name" value="Ribonuclease H-like"/>
    <property type="match status" value="1"/>
</dbReference>
<evidence type="ECO:0000313" key="4">
    <source>
        <dbReference type="Proteomes" id="UP000195402"/>
    </source>
</evidence>
<dbReference type="InterPro" id="IPR044730">
    <property type="entry name" value="RNase_H-like_dom_plant"/>
</dbReference>
<dbReference type="InterPro" id="IPR036397">
    <property type="entry name" value="RNaseH_sf"/>
</dbReference>
<dbReference type="GO" id="GO:0003676">
    <property type="term" value="F:nucleic acid binding"/>
    <property type="evidence" value="ECO:0007669"/>
    <property type="project" value="InterPro"/>
</dbReference>
<protein>
    <submittedName>
        <fullName evidence="3">Ribonuclease H domain</fullName>
    </submittedName>
</protein>